<keyword evidence="2" id="KW-1185">Reference proteome</keyword>
<reference evidence="1 2" key="1">
    <citation type="submission" date="2023-07" db="EMBL/GenBank/DDBJ databases">
        <title>Genomic Encyclopedia of Type Strains, Phase IV (KMG-IV): sequencing the most valuable type-strain genomes for metagenomic binning, comparative biology and taxonomic classification.</title>
        <authorList>
            <person name="Goeker M."/>
        </authorList>
    </citation>
    <scope>NUCLEOTIDE SEQUENCE [LARGE SCALE GENOMIC DNA]</scope>
    <source>
        <strain evidence="1 2">DSM 2457</strain>
    </source>
</reference>
<proteinExistence type="predicted"/>
<gene>
    <name evidence="1" type="ORF">J2S75_002817</name>
</gene>
<sequence>MCDFGPDGLSNGRSPDRLDALVWAVTALALGPRATAPRVRRV</sequence>
<protein>
    <submittedName>
        <fullName evidence="1">Phage terminase large subunit-like protein</fullName>
    </submittedName>
</protein>
<evidence type="ECO:0000313" key="1">
    <source>
        <dbReference type="EMBL" id="MDQ0303783.1"/>
    </source>
</evidence>
<organism evidence="1 2">
    <name type="scientific">Ancylobacter polymorphus</name>
    <dbReference type="NCBI Taxonomy" id="223390"/>
    <lineage>
        <taxon>Bacteria</taxon>
        <taxon>Pseudomonadati</taxon>
        <taxon>Pseudomonadota</taxon>
        <taxon>Alphaproteobacteria</taxon>
        <taxon>Hyphomicrobiales</taxon>
        <taxon>Xanthobacteraceae</taxon>
        <taxon>Ancylobacter</taxon>
    </lineage>
</organism>
<dbReference type="Proteomes" id="UP001224682">
    <property type="component" value="Unassembled WGS sequence"/>
</dbReference>
<dbReference type="EMBL" id="JAUSUI010000005">
    <property type="protein sequence ID" value="MDQ0303783.1"/>
    <property type="molecule type" value="Genomic_DNA"/>
</dbReference>
<accession>A0ABU0BD68</accession>
<comment type="caution">
    <text evidence="1">The sequence shown here is derived from an EMBL/GenBank/DDBJ whole genome shotgun (WGS) entry which is preliminary data.</text>
</comment>
<evidence type="ECO:0000313" key="2">
    <source>
        <dbReference type="Proteomes" id="UP001224682"/>
    </source>
</evidence>
<name>A0ABU0BD68_9HYPH</name>